<dbReference type="AlphaFoldDB" id="A0A9P0ER61"/>
<reference evidence="6" key="1">
    <citation type="submission" date="2019-06" db="EMBL/GenBank/DDBJ databases">
        <authorList>
            <person name="Broberg M."/>
        </authorList>
    </citation>
    <scope>NUCLEOTIDE SEQUENCE [LARGE SCALE GENOMIC DNA]</scope>
</reference>
<evidence type="ECO:0000256" key="3">
    <source>
        <dbReference type="SAM" id="MobiDB-lite"/>
    </source>
</evidence>
<reference evidence="5 6" key="2">
    <citation type="submission" date="2021-10" db="EMBL/GenBank/DDBJ databases">
        <authorList>
            <person name="Piombo E."/>
        </authorList>
    </citation>
    <scope>NUCLEOTIDE SEQUENCE [LARGE SCALE GENOMIC DNA]</scope>
</reference>
<dbReference type="InterPro" id="IPR032054">
    <property type="entry name" value="Cdt1_C"/>
</dbReference>
<feature type="compositionally biased region" description="Basic and acidic residues" evidence="3">
    <location>
        <begin position="120"/>
        <end position="132"/>
    </location>
</feature>
<comment type="caution">
    <text evidence="5">The sequence shown here is derived from an EMBL/GenBank/DDBJ whole genome shotgun (WGS) entry which is preliminary data.</text>
</comment>
<gene>
    <name evidence="5" type="ORF">CSOL1703_00008247</name>
</gene>
<evidence type="ECO:0000313" key="5">
    <source>
        <dbReference type="EMBL" id="CAH0059212.1"/>
    </source>
</evidence>
<dbReference type="Gene3D" id="1.10.10.1420">
    <property type="entry name" value="DNA replication factor Cdt1, C-terminal WH domain"/>
    <property type="match status" value="1"/>
</dbReference>
<keyword evidence="2" id="KW-0131">Cell cycle</keyword>
<protein>
    <recommendedName>
        <fullName evidence="4">DNA replication factor Cdt1 C-terminal domain-containing protein</fullName>
    </recommendedName>
</protein>
<evidence type="ECO:0000256" key="2">
    <source>
        <dbReference type="ARBA" id="ARBA00023306"/>
    </source>
</evidence>
<dbReference type="Pfam" id="PF16679">
    <property type="entry name" value="CDT1_C"/>
    <property type="match status" value="1"/>
</dbReference>
<dbReference type="EMBL" id="CABFOC020000091">
    <property type="protein sequence ID" value="CAH0059212.1"/>
    <property type="molecule type" value="Genomic_DNA"/>
</dbReference>
<sequence>MPRPAKRRQVDAALSQPITRFTRVSKASIPEAPLKKTALSAPSKKRKAAPAEIDENPRLTRRTISFPPSSDEDEVIVSKRACRREQQPEPTPATTKRRRAPAPASRPSKPVSTPKKTRQTKLDSHVKSIPKAEEKNVFPQQLAELVDLHRAFINTFMLHVAHSRSSAPVDVRVIAPNISMAWGKRQVTVEDIQRCIAIQSSARHGYTSPFVVSDYGRGKICVEIDSQQSGTAINEERLCRQFEESLRHICTERTMDEMTDVDINFENLSLADLPKAAIKNKDLGLDANPMLAKGQRTLSSLKSDLANREQEKQAKQVALSSNPMLNPDGSKMSLLDRIRLKQLVKDNGPVPPSGPELERRAALNRVMDVSATLSMMSLSNPVSLPRQAFSMATVMDRLKDSLRMPISKEEATTCIRLLANEVAPEWIRIVALGGRENVVLQRNMQPVDRVLNERVQKLLG</sequence>
<organism evidence="5 6">
    <name type="scientific">Clonostachys solani</name>
    <dbReference type="NCBI Taxonomy" id="160281"/>
    <lineage>
        <taxon>Eukaryota</taxon>
        <taxon>Fungi</taxon>
        <taxon>Dikarya</taxon>
        <taxon>Ascomycota</taxon>
        <taxon>Pezizomycotina</taxon>
        <taxon>Sordariomycetes</taxon>
        <taxon>Hypocreomycetidae</taxon>
        <taxon>Hypocreales</taxon>
        <taxon>Bionectriaceae</taxon>
        <taxon>Clonostachys</taxon>
    </lineage>
</organism>
<feature type="compositionally biased region" description="Low complexity" evidence="3">
    <location>
        <begin position="101"/>
        <end position="110"/>
    </location>
</feature>
<evidence type="ECO:0000256" key="1">
    <source>
        <dbReference type="ARBA" id="ARBA00008356"/>
    </source>
</evidence>
<evidence type="ECO:0000313" key="6">
    <source>
        <dbReference type="Proteomes" id="UP000775872"/>
    </source>
</evidence>
<evidence type="ECO:0000259" key="4">
    <source>
        <dbReference type="Pfam" id="PF16679"/>
    </source>
</evidence>
<comment type="similarity">
    <text evidence="1">Belongs to the Cdt1 family.</text>
</comment>
<name>A0A9P0ER61_9HYPO</name>
<keyword evidence="6" id="KW-1185">Reference proteome</keyword>
<proteinExistence type="inferred from homology"/>
<dbReference type="InterPro" id="IPR038090">
    <property type="entry name" value="Cdt1_C_WH_dom_sf"/>
</dbReference>
<feature type="domain" description="DNA replication factor Cdt1 C-terminal" evidence="4">
    <location>
        <begin position="333"/>
        <end position="432"/>
    </location>
</feature>
<feature type="region of interest" description="Disordered" evidence="3">
    <location>
        <begin position="307"/>
        <end position="326"/>
    </location>
</feature>
<accession>A0A9P0ER61</accession>
<dbReference type="Pfam" id="PF26121">
    <property type="entry name" value="HTH_CDT1"/>
    <property type="match status" value="1"/>
</dbReference>
<dbReference type="OrthoDB" id="341730at2759"/>
<dbReference type="Proteomes" id="UP000775872">
    <property type="component" value="Unassembled WGS sequence"/>
</dbReference>
<feature type="region of interest" description="Disordered" evidence="3">
    <location>
        <begin position="24"/>
        <end position="132"/>
    </location>
</feature>